<dbReference type="PRINTS" id="PR00039">
    <property type="entry name" value="HTHLYSR"/>
</dbReference>
<dbReference type="PROSITE" id="PS50931">
    <property type="entry name" value="HTH_LYSR"/>
    <property type="match status" value="1"/>
</dbReference>
<dbReference type="InterPro" id="IPR036388">
    <property type="entry name" value="WH-like_DNA-bd_sf"/>
</dbReference>
<dbReference type="GO" id="GO:0006351">
    <property type="term" value="P:DNA-templated transcription"/>
    <property type="evidence" value="ECO:0007669"/>
    <property type="project" value="TreeGrafter"/>
</dbReference>
<evidence type="ECO:0000313" key="6">
    <source>
        <dbReference type="EMBL" id="MBE9397116.1"/>
    </source>
</evidence>
<dbReference type="CDD" id="cd08432">
    <property type="entry name" value="PBP2_GcdR_TrpI_HvrB_AmpR_like"/>
    <property type="match status" value="1"/>
</dbReference>
<keyword evidence="7" id="KW-1185">Reference proteome</keyword>
<dbReference type="InterPro" id="IPR005119">
    <property type="entry name" value="LysR_subst-bd"/>
</dbReference>
<dbReference type="PANTHER" id="PTHR30537">
    <property type="entry name" value="HTH-TYPE TRANSCRIPTIONAL REGULATOR"/>
    <property type="match status" value="1"/>
</dbReference>
<feature type="domain" description="HTH lysR-type" evidence="5">
    <location>
        <begin position="5"/>
        <end position="62"/>
    </location>
</feature>
<comment type="caution">
    <text evidence="6">The sequence shown here is derived from an EMBL/GenBank/DDBJ whole genome shotgun (WGS) entry which is preliminary data.</text>
</comment>
<dbReference type="InterPro" id="IPR058163">
    <property type="entry name" value="LysR-type_TF_proteobact-type"/>
</dbReference>
<reference evidence="6" key="1">
    <citation type="submission" date="2020-10" db="EMBL/GenBank/DDBJ databases">
        <title>Bacterium isolated from coastal waters sediment.</title>
        <authorList>
            <person name="Chen R.-J."/>
            <person name="Lu D.-C."/>
            <person name="Zhu K.-L."/>
            <person name="Du Z.-J."/>
        </authorList>
    </citation>
    <scope>NUCLEOTIDE SEQUENCE</scope>
    <source>
        <strain evidence="6">N1Y112</strain>
    </source>
</reference>
<keyword evidence="2" id="KW-0805">Transcription regulation</keyword>
<dbReference type="EMBL" id="JADEYS010000006">
    <property type="protein sequence ID" value="MBE9397116.1"/>
    <property type="molecule type" value="Genomic_DNA"/>
</dbReference>
<evidence type="ECO:0000256" key="3">
    <source>
        <dbReference type="ARBA" id="ARBA00023125"/>
    </source>
</evidence>
<gene>
    <name evidence="6" type="primary">gcvA</name>
    <name evidence="6" type="ORF">IOQ59_07560</name>
</gene>
<accession>A0A8J7FCE3</accession>
<evidence type="ECO:0000256" key="2">
    <source>
        <dbReference type="ARBA" id="ARBA00023015"/>
    </source>
</evidence>
<dbReference type="FunFam" id="3.40.190.10:FF:000017">
    <property type="entry name" value="Glycine cleavage system transcriptional activator"/>
    <property type="match status" value="1"/>
</dbReference>
<keyword evidence="3" id="KW-0238">DNA-binding</keyword>
<evidence type="ECO:0000313" key="7">
    <source>
        <dbReference type="Proteomes" id="UP000640333"/>
    </source>
</evidence>
<dbReference type="Proteomes" id="UP000640333">
    <property type="component" value="Unassembled WGS sequence"/>
</dbReference>
<dbReference type="InterPro" id="IPR000847">
    <property type="entry name" value="LysR_HTH_N"/>
</dbReference>
<evidence type="ECO:0000256" key="4">
    <source>
        <dbReference type="ARBA" id="ARBA00023163"/>
    </source>
</evidence>
<dbReference type="Gene3D" id="1.10.10.10">
    <property type="entry name" value="Winged helix-like DNA-binding domain superfamily/Winged helix DNA-binding domain"/>
    <property type="match status" value="1"/>
</dbReference>
<sequence length="298" mass="33743">MRRLPPLNALRSFEAAARLGSFNQAADELFVTPSAVSHQVKGLEAFLGMPLFRREKRKVFLTTAGEKYLVAIQLALDEVDSATRRLMASPNAGAVNIAVAPAFLTRWLVPRLADFQKQYPDVELRLSTLSGAIDFEHSDTDMAIYFGDGRWKGVEAHFMRHSAIMPVCSPLLLEEGRLKTLRDLREHTLIHVSSRSQEWNQLLRQEGVGWSRDQKSLTFSNTSLALNAAMEGLGVALSDSQLIEREVQYGQLVQPFDVVLKSARDFYLVYSNKRQPTYGMESFRDWLMVKMEESRQSD</sequence>
<evidence type="ECO:0000256" key="1">
    <source>
        <dbReference type="ARBA" id="ARBA00009437"/>
    </source>
</evidence>
<protein>
    <submittedName>
        <fullName evidence="6">Transcriptional regulator GcvA</fullName>
    </submittedName>
</protein>
<organism evidence="6 7">
    <name type="scientific">Pontibacterium sinense</name>
    <dbReference type="NCBI Taxonomy" id="2781979"/>
    <lineage>
        <taxon>Bacteria</taxon>
        <taxon>Pseudomonadati</taxon>
        <taxon>Pseudomonadota</taxon>
        <taxon>Gammaproteobacteria</taxon>
        <taxon>Oceanospirillales</taxon>
        <taxon>Oceanospirillaceae</taxon>
        <taxon>Pontibacterium</taxon>
    </lineage>
</organism>
<evidence type="ECO:0000259" key="5">
    <source>
        <dbReference type="PROSITE" id="PS50931"/>
    </source>
</evidence>
<dbReference type="AlphaFoldDB" id="A0A8J7FCE3"/>
<dbReference type="Gene3D" id="3.40.190.10">
    <property type="entry name" value="Periplasmic binding protein-like II"/>
    <property type="match status" value="2"/>
</dbReference>
<name>A0A8J7FCE3_9GAMM</name>
<dbReference type="SUPFAM" id="SSF53850">
    <property type="entry name" value="Periplasmic binding protein-like II"/>
    <property type="match status" value="1"/>
</dbReference>
<dbReference type="RefSeq" id="WP_193952803.1">
    <property type="nucleotide sequence ID" value="NZ_JADEYS010000006.1"/>
</dbReference>
<dbReference type="PANTHER" id="PTHR30537:SF26">
    <property type="entry name" value="GLYCINE CLEAVAGE SYSTEM TRANSCRIPTIONAL ACTIVATOR"/>
    <property type="match status" value="1"/>
</dbReference>
<dbReference type="GO" id="GO:0003700">
    <property type="term" value="F:DNA-binding transcription factor activity"/>
    <property type="evidence" value="ECO:0007669"/>
    <property type="project" value="InterPro"/>
</dbReference>
<dbReference type="SUPFAM" id="SSF46785">
    <property type="entry name" value="Winged helix' DNA-binding domain"/>
    <property type="match status" value="1"/>
</dbReference>
<dbReference type="InterPro" id="IPR036390">
    <property type="entry name" value="WH_DNA-bd_sf"/>
</dbReference>
<dbReference type="NCBIfam" id="NF008352">
    <property type="entry name" value="PRK11139.1"/>
    <property type="match status" value="1"/>
</dbReference>
<proteinExistence type="inferred from homology"/>
<dbReference type="FunFam" id="1.10.10.10:FF:000038">
    <property type="entry name" value="Glycine cleavage system transcriptional activator"/>
    <property type="match status" value="1"/>
</dbReference>
<keyword evidence="4" id="KW-0804">Transcription</keyword>
<dbReference type="GO" id="GO:0043565">
    <property type="term" value="F:sequence-specific DNA binding"/>
    <property type="evidence" value="ECO:0007669"/>
    <property type="project" value="TreeGrafter"/>
</dbReference>
<dbReference type="Pfam" id="PF03466">
    <property type="entry name" value="LysR_substrate"/>
    <property type="match status" value="1"/>
</dbReference>
<dbReference type="Pfam" id="PF00126">
    <property type="entry name" value="HTH_1"/>
    <property type="match status" value="1"/>
</dbReference>
<comment type="similarity">
    <text evidence="1">Belongs to the LysR transcriptional regulatory family.</text>
</comment>